<protein>
    <submittedName>
        <fullName evidence="4">V8-like Glu-specific endopeptidase</fullName>
    </submittedName>
</protein>
<sequence length="246" mass="27293">MKHTISCAVSFLLTALLAVFIWQERAIHFIPAIQSTDHRVLVKQTDQDPYTSIVPLTIEKRSTTEEDNQKYLCTGFVIASKVIATAGHCLKNALSISLPSGQQEGEVIHASKFAQSATGQDYGVIFLSQPLNQKPFELAQFEQDAPPSLTAGFPGDKPADTMWQAHYTYFFFAKKIDRLVAPGVAIGGQSGSPFFREQKNNRFVASAILVESSCHKNQTCPKGTSFFLRFTASVVQEFQHWITQSE</sequence>
<name>A0A1M4XSF7_9BACL</name>
<keyword evidence="1" id="KW-0732">Signal</keyword>
<evidence type="ECO:0000259" key="3">
    <source>
        <dbReference type="Pfam" id="PF00089"/>
    </source>
</evidence>
<dbReference type="PANTHER" id="PTHR15462:SF8">
    <property type="entry name" value="SERINE PROTEASE"/>
    <property type="match status" value="1"/>
</dbReference>
<gene>
    <name evidence="4" type="ORF">SAMN05444392_105160</name>
</gene>
<keyword evidence="2" id="KW-0720">Serine protease</keyword>
<proteinExistence type="predicted"/>
<dbReference type="InterPro" id="IPR043504">
    <property type="entry name" value="Peptidase_S1_PA_chymotrypsin"/>
</dbReference>
<feature type="domain" description="Peptidase S1" evidence="3">
    <location>
        <begin position="66"/>
        <end position="155"/>
    </location>
</feature>
<accession>A0A1M4XSF7</accession>
<dbReference type="RefSeq" id="WP_084731413.1">
    <property type="nucleotide sequence ID" value="NZ_FQVL01000005.1"/>
</dbReference>
<dbReference type="Pfam" id="PF00089">
    <property type="entry name" value="Trypsin"/>
    <property type="match status" value="1"/>
</dbReference>
<keyword evidence="5" id="KW-1185">Reference proteome</keyword>
<dbReference type="InterPro" id="IPR050966">
    <property type="entry name" value="Glutamyl_endopeptidase"/>
</dbReference>
<organism evidence="4 5">
    <name type="scientific">Seinonella peptonophila</name>
    <dbReference type="NCBI Taxonomy" id="112248"/>
    <lineage>
        <taxon>Bacteria</taxon>
        <taxon>Bacillati</taxon>
        <taxon>Bacillota</taxon>
        <taxon>Bacilli</taxon>
        <taxon>Bacillales</taxon>
        <taxon>Thermoactinomycetaceae</taxon>
        <taxon>Seinonella</taxon>
    </lineage>
</organism>
<dbReference type="STRING" id="112248.SAMN05444392_105160"/>
<dbReference type="EMBL" id="FQVL01000005">
    <property type="protein sequence ID" value="SHE96514.1"/>
    <property type="molecule type" value="Genomic_DNA"/>
</dbReference>
<dbReference type="InterPro" id="IPR001254">
    <property type="entry name" value="Trypsin_dom"/>
</dbReference>
<dbReference type="AlphaFoldDB" id="A0A1M4XSF7"/>
<dbReference type="GO" id="GO:0004252">
    <property type="term" value="F:serine-type endopeptidase activity"/>
    <property type="evidence" value="ECO:0007669"/>
    <property type="project" value="InterPro"/>
</dbReference>
<evidence type="ECO:0000313" key="4">
    <source>
        <dbReference type="EMBL" id="SHE96514.1"/>
    </source>
</evidence>
<dbReference type="OrthoDB" id="191045at2"/>
<dbReference type="SUPFAM" id="SSF50494">
    <property type="entry name" value="Trypsin-like serine proteases"/>
    <property type="match status" value="1"/>
</dbReference>
<evidence type="ECO:0000256" key="1">
    <source>
        <dbReference type="ARBA" id="ARBA00022729"/>
    </source>
</evidence>
<keyword evidence="2" id="KW-0378">Hydrolase</keyword>
<keyword evidence="2" id="KW-0645">Protease</keyword>
<dbReference type="InterPro" id="IPR009003">
    <property type="entry name" value="Peptidase_S1_PA"/>
</dbReference>
<dbReference type="Gene3D" id="2.40.10.10">
    <property type="entry name" value="Trypsin-like serine proteases"/>
    <property type="match status" value="2"/>
</dbReference>
<reference evidence="4 5" key="1">
    <citation type="submission" date="2016-11" db="EMBL/GenBank/DDBJ databases">
        <authorList>
            <person name="Jaros S."/>
            <person name="Januszkiewicz K."/>
            <person name="Wedrychowicz H."/>
        </authorList>
    </citation>
    <scope>NUCLEOTIDE SEQUENCE [LARGE SCALE GENOMIC DNA]</scope>
    <source>
        <strain evidence="4 5">DSM 44666</strain>
    </source>
</reference>
<dbReference type="PANTHER" id="PTHR15462">
    <property type="entry name" value="SERINE PROTEASE"/>
    <property type="match status" value="1"/>
</dbReference>
<dbReference type="Proteomes" id="UP000184476">
    <property type="component" value="Unassembled WGS sequence"/>
</dbReference>
<evidence type="ECO:0000313" key="5">
    <source>
        <dbReference type="Proteomes" id="UP000184476"/>
    </source>
</evidence>
<evidence type="ECO:0000256" key="2">
    <source>
        <dbReference type="ARBA" id="ARBA00022825"/>
    </source>
</evidence>
<dbReference type="GO" id="GO:0006508">
    <property type="term" value="P:proteolysis"/>
    <property type="evidence" value="ECO:0007669"/>
    <property type="project" value="InterPro"/>
</dbReference>